<accession>A0A915JXN4</accession>
<organism evidence="1 2">
    <name type="scientific">Romanomermis culicivorax</name>
    <name type="common">Nematode worm</name>
    <dbReference type="NCBI Taxonomy" id="13658"/>
    <lineage>
        <taxon>Eukaryota</taxon>
        <taxon>Metazoa</taxon>
        <taxon>Ecdysozoa</taxon>
        <taxon>Nematoda</taxon>
        <taxon>Enoplea</taxon>
        <taxon>Dorylaimia</taxon>
        <taxon>Mermithida</taxon>
        <taxon>Mermithoidea</taxon>
        <taxon>Mermithidae</taxon>
        <taxon>Romanomermis</taxon>
    </lineage>
</organism>
<dbReference type="WBParaSite" id="nRc.2.0.1.t30462-RA">
    <property type="protein sequence ID" value="nRc.2.0.1.t30462-RA"/>
    <property type="gene ID" value="nRc.2.0.1.g30462"/>
</dbReference>
<reference evidence="2" key="1">
    <citation type="submission" date="2022-11" db="UniProtKB">
        <authorList>
            <consortium name="WormBaseParasite"/>
        </authorList>
    </citation>
    <scope>IDENTIFICATION</scope>
</reference>
<evidence type="ECO:0000313" key="1">
    <source>
        <dbReference type="Proteomes" id="UP000887565"/>
    </source>
</evidence>
<dbReference type="AlphaFoldDB" id="A0A915JXN4"/>
<dbReference type="Proteomes" id="UP000887565">
    <property type="component" value="Unplaced"/>
</dbReference>
<keyword evidence="1" id="KW-1185">Reference proteome</keyword>
<sequence length="77" mass="8755">MIKKYRLAECTASLNDINSSLGPNYRKWVKRGFTGITLIASNQKLEKPDHISLQSYSFDGQSIHRSTKLIMAGIWIL</sequence>
<protein>
    <submittedName>
        <fullName evidence="2">Uncharacterized protein</fullName>
    </submittedName>
</protein>
<proteinExistence type="predicted"/>
<name>A0A915JXN4_ROMCU</name>
<evidence type="ECO:0000313" key="2">
    <source>
        <dbReference type="WBParaSite" id="nRc.2.0.1.t30462-RA"/>
    </source>
</evidence>